<reference evidence="2 3" key="1">
    <citation type="submission" date="2024-11" db="EMBL/GenBank/DDBJ databases">
        <title>The Natural Products Discovery Center: Release of the First 8490 Sequenced Strains for Exploring Actinobacteria Biosynthetic Diversity.</title>
        <authorList>
            <person name="Kalkreuter E."/>
            <person name="Kautsar S.A."/>
            <person name="Yang D."/>
            <person name="Bader C.D."/>
            <person name="Teijaro C.N."/>
            <person name="Fluegel L."/>
            <person name="Davis C.M."/>
            <person name="Simpson J.R."/>
            <person name="Lauterbach L."/>
            <person name="Steele A.D."/>
            <person name="Gui C."/>
            <person name="Meng S."/>
            <person name="Li G."/>
            <person name="Viehrig K."/>
            <person name="Ye F."/>
            <person name="Su P."/>
            <person name="Kiefer A.F."/>
            <person name="Nichols A."/>
            <person name="Cepeda A.J."/>
            <person name="Yan W."/>
            <person name="Fan B."/>
            <person name="Jiang Y."/>
            <person name="Adhikari A."/>
            <person name="Zheng C.-J."/>
            <person name="Schuster L."/>
            <person name="Cowan T.M."/>
            <person name="Smanski M.J."/>
            <person name="Chevrette M.G."/>
            <person name="De Carvalho L.P.S."/>
            <person name="Shen B."/>
        </authorList>
    </citation>
    <scope>NUCLEOTIDE SEQUENCE [LARGE SCALE GENOMIC DNA]</scope>
    <source>
        <strain evidence="2 3">NPDC020863</strain>
    </source>
</reference>
<gene>
    <name evidence="2" type="ORF">ACI2L5_05565</name>
</gene>
<keyword evidence="3" id="KW-1185">Reference proteome</keyword>
<organism evidence="2 3">
    <name type="scientific">Streptomyces milbemycinicus</name>
    <dbReference type="NCBI Taxonomy" id="476552"/>
    <lineage>
        <taxon>Bacteria</taxon>
        <taxon>Bacillati</taxon>
        <taxon>Actinomycetota</taxon>
        <taxon>Actinomycetes</taxon>
        <taxon>Kitasatosporales</taxon>
        <taxon>Streptomycetaceae</taxon>
        <taxon>Streptomyces</taxon>
    </lineage>
</organism>
<dbReference type="InterPro" id="IPR010982">
    <property type="entry name" value="Lambda_DNA-bd_dom_sf"/>
</dbReference>
<dbReference type="Proteomes" id="UP001620295">
    <property type="component" value="Unassembled WGS sequence"/>
</dbReference>
<accession>A0ABW8LEP5</accession>
<dbReference type="InterPro" id="IPR001387">
    <property type="entry name" value="Cro/C1-type_HTH"/>
</dbReference>
<dbReference type="EMBL" id="JBJDQH010000002">
    <property type="protein sequence ID" value="MFK4264391.1"/>
    <property type="molecule type" value="Genomic_DNA"/>
</dbReference>
<proteinExistence type="predicted"/>
<dbReference type="InterPro" id="IPR043917">
    <property type="entry name" value="DUF5753"/>
</dbReference>
<dbReference type="Pfam" id="PF19054">
    <property type="entry name" value="DUF5753"/>
    <property type="match status" value="1"/>
</dbReference>
<sequence>MALRSQPTAFQARLGSELRKMREAAGMTAREAAERVGTTSAQMSHVESGRAGISAERVRQMATQYACLDEELIAELVAMATDRSKGWWEEFRGVLAHRALDLAELEYRAASLHTFEGAYIPGLLQIEDYTRDLMSYGIPQPSPQLLETLVTFRLRRRAALTRDSPPAYHVVIHEAALRTRVSTRQTARKQLDFLLEQSERLNNTIRVIPFDTDRFGGAGNPLLYASGPVPKLDTVYIDAPHGPGLLDAESQLVRYRALLDKAATFALSSEKSRDFIHSIAQEL</sequence>
<dbReference type="SMART" id="SM00530">
    <property type="entry name" value="HTH_XRE"/>
    <property type="match status" value="1"/>
</dbReference>
<dbReference type="PROSITE" id="PS50943">
    <property type="entry name" value="HTH_CROC1"/>
    <property type="match status" value="1"/>
</dbReference>
<feature type="domain" description="HTH cro/C1-type" evidence="1">
    <location>
        <begin position="18"/>
        <end position="72"/>
    </location>
</feature>
<dbReference type="SUPFAM" id="SSF47413">
    <property type="entry name" value="lambda repressor-like DNA-binding domains"/>
    <property type="match status" value="1"/>
</dbReference>
<comment type="caution">
    <text evidence="2">The sequence shown here is derived from an EMBL/GenBank/DDBJ whole genome shotgun (WGS) entry which is preliminary data.</text>
</comment>
<evidence type="ECO:0000313" key="3">
    <source>
        <dbReference type="Proteomes" id="UP001620295"/>
    </source>
</evidence>
<name>A0ABW8LEP5_9ACTN</name>
<dbReference type="Pfam" id="PF13560">
    <property type="entry name" value="HTH_31"/>
    <property type="match status" value="1"/>
</dbReference>
<dbReference type="RefSeq" id="WP_358632982.1">
    <property type="nucleotide sequence ID" value="NZ_JBFAEV010000004.1"/>
</dbReference>
<evidence type="ECO:0000259" key="1">
    <source>
        <dbReference type="PROSITE" id="PS50943"/>
    </source>
</evidence>
<dbReference type="Gene3D" id="1.10.260.40">
    <property type="entry name" value="lambda repressor-like DNA-binding domains"/>
    <property type="match status" value="1"/>
</dbReference>
<protein>
    <submittedName>
        <fullName evidence="2">Helix-turn-helix transcriptional regulator</fullName>
    </submittedName>
</protein>
<evidence type="ECO:0000313" key="2">
    <source>
        <dbReference type="EMBL" id="MFK4264391.1"/>
    </source>
</evidence>
<dbReference type="CDD" id="cd00093">
    <property type="entry name" value="HTH_XRE"/>
    <property type="match status" value="1"/>
</dbReference>